<dbReference type="EMBL" id="JBHPEI010000049">
    <property type="protein sequence ID" value="MFC1799968.1"/>
    <property type="molecule type" value="Genomic_DNA"/>
</dbReference>
<evidence type="ECO:0000256" key="1">
    <source>
        <dbReference type="SAM" id="SignalP"/>
    </source>
</evidence>
<keyword evidence="1" id="KW-0732">Signal</keyword>
<evidence type="ECO:0000313" key="2">
    <source>
        <dbReference type="EMBL" id="MFC1799968.1"/>
    </source>
</evidence>
<organism evidence="2 3">
    <name type="scientific">Eiseniibacteriota bacterium</name>
    <dbReference type="NCBI Taxonomy" id="2212470"/>
    <lineage>
        <taxon>Bacteria</taxon>
        <taxon>Candidatus Eiseniibacteriota</taxon>
    </lineage>
</organism>
<evidence type="ECO:0008006" key="4">
    <source>
        <dbReference type="Google" id="ProtNLM"/>
    </source>
</evidence>
<keyword evidence="3" id="KW-1185">Reference proteome</keyword>
<sequence>MKNLSEFRCVRFLVFALLAAILLFSCSDPESPPVTDDPGYDRSSPDNLMVMLAGSYKEKDLAGYDECLDEDFLFQFTEEVADELGLKPSEPWWGKTADLMSTMDMFEHPYVQDVVFSFEALEDWEPHVEVRPDTTFSGYFRRFDPLIEVTTQIDGSEDPVRKYRVDHSWLDVVVVPDRFTEGLWRIVRIDEVEKQPGTALGSAAAATEGSTWGGIKAMWH</sequence>
<accession>A0ABV6YPG4</accession>
<dbReference type="Proteomes" id="UP001594288">
    <property type="component" value="Unassembled WGS sequence"/>
</dbReference>
<reference evidence="2 3" key="1">
    <citation type="submission" date="2024-09" db="EMBL/GenBank/DDBJ databases">
        <authorList>
            <person name="D'Angelo T."/>
        </authorList>
    </citation>
    <scope>NUCLEOTIDE SEQUENCE [LARGE SCALE GENOMIC DNA]</scope>
    <source>
        <strain evidence="2">SAG AM-311-F02</strain>
    </source>
</reference>
<proteinExistence type="predicted"/>
<gene>
    <name evidence="2" type="ORF">ACFL2Z_03550</name>
</gene>
<dbReference type="PROSITE" id="PS51257">
    <property type="entry name" value="PROKAR_LIPOPROTEIN"/>
    <property type="match status" value="1"/>
</dbReference>
<feature type="signal peptide" evidence="1">
    <location>
        <begin position="1"/>
        <end position="19"/>
    </location>
</feature>
<feature type="chain" id="PRO_5046201656" description="DUF4136 domain-containing protein" evidence="1">
    <location>
        <begin position="20"/>
        <end position="220"/>
    </location>
</feature>
<evidence type="ECO:0000313" key="3">
    <source>
        <dbReference type="Proteomes" id="UP001594288"/>
    </source>
</evidence>
<protein>
    <recommendedName>
        <fullName evidence="4">DUF4136 domain-containing protein</fullName>
    </recommendedName>
</protein>
<name>A0ABV6YPG4_UNCEI</name>
<comment type="caution">
    <text evidence="2">The sequence shown here is derived from an EMBL/GenBank/DDBJ whole genome shotgun (WGS) entry which is preliminary data.</text>
</comment>